<dbReference type="RefSeq" id="WP_200992239.1">
    <property type="nucleotide sequence ID" value="NZ_JAUQOO010000005.1"/>
</dbReference>
<protein>
    <recommendedName>
        <fullName evidence="3">SH3 domain-containing protein</fullName>
    </recommendedName>
</protein>
<comment type="caution">
    <text evidence="1">The sequence shown here is derived from an EMBL/GenBank/DDBJ whole genome shotgun (WGS) entry which is preliminary data.</text>
</comment>
<dbReference type="Proteomes" id="UP001223016">
    <property type="component" value="Unassembled WGS sequence"/>
</dbReference>
<sequence>MNLLKKFLVTLCIFYPFSVFSCEVLEGKAFRSISVENGIITFDLVPIDEDARDTSGGEQLGIDINFFNCNTGDRSLIGQLPFLADTGEVKAAFLANAEQGREKELFVIHGVEIRSDTGLKYSGEYYSVHAYKKSSNGYTKDDKLSKYFGEGGDILADDYKEVAYLFPYKSKDAVTSRLQSEFYKKWSSGTPVTLVVNKKSSLYNSPVLADMSRKYLVAGDKVTQEAVEAGWISVVYKTAKGKLIRGWIQCGNVDGC</sequence>
<dbReference type="PROSITE" id="PS51257">
    <property type="entry name" value="PROKAR_LIPOPROTEIN"/>
    <property type="match status" value="1"/>
</dbReference>
<reference evidence="1 2" key="1">
    <citation type="submission" date="2023-07" db="EMBL/GenBank/DDBJ databases">
        <title>Identification of four novel Pseudomonas species associated with bacterial leaf spot of cucurbits.</title>
        <authorList>
            <person name="Fullem K.R."/>
        </authorList>
    </citation>
    <scope>NUCLEOTIDE SEQUENCE [LARGE SCALE GENOMIC DNA]</scope>
    <source>
        <strain evidence="1 2">KFB 138</strain>
    </source>
</reference>
<organism evidence="1 2">
    <name type="scientific">Pseudomonas serbiensis</name>
    <dbReference type="NCBI Taxonomy" id="3064350"/>
    <lineage>
        <taxon>Bacteria</taxon>
        <taxon>Pseudomonadati</taxon>
        <taxon>Pseudomonadota</taxon>
        <taxon>Gammaproteobacteria</taxon>
        <taxon>Pseudomonadales</taxon>
        <taxon>Pseudomonadaceae</taxon>
        <taxon>Pseudomonas</taxon>
    </lineage>
</organism>
<accession>A0ABT9CN04</accession>
<evidence type="ECO:0000313" key="1">
    <source>
        <dbReference type="EMBL" id="MDO7926785.1"/>
    </source>
</evidence>
<evidence type="ECO:0000313" key="2">
    <source>
        <dbReference type="Proteomes" id="UP001223016"/>
    </source>
</evidence>
<gene>
    <name evidence="1" type="ORF">Q6A51_08360</name>
</gene>
<proteinExistence type="predicted"/>
<dbReference type="EMBL" id="JAUQOO010000005">
    <property type="protein sequence ID" value="MDO7926785.1"/>
    <property type="molecule type" value="Genomic_DNA"/>
</dbReference>
<name>A0ABT9CN04_9PSED</name>
<keyword evidence="2" id="KW-1185">Reference proteome</keyword>
<evidence type="ECO:0008006" key="3">
    <source>
        <dbReference type="Google" id="ProtNLM"/>
    </source>
</evidence>